<gene>
    <name evidence="1" type="ORF">AVEN_151594_1</name>
</gene>
<comment type="caution">
    <text evidence="1">The sequence shown here is derived from an EMBL/GenBank/DDBJ whole genome shotgun (WGS) entry which is preliminary data.</text>
</comment>
<keyword evidence="2" id="KW-1185">Reference proteome</keyword>
<sequence>MIDEDLQEFSESHVMRTIAIGRLPISNLPKKRRVWFLKRISIFFFSGDRNQRGDEVREVMRVSGYGLAVLPRGIANFLSVLRTDPDLGPDLAGVHVELRKSY</sequence>
<proteinExistence type="predicted"/>
<accession>A0A4Y2HX93</accession>
<dbReference type="AlphaFoldDB" id="A0A4Y2HX93"/>
<organism evidence="1 2">
    <name type="scientific">Araneus ventricosus</name>
    <name type="common">Orbweaver spider</name>
    <name type="synonym">Epeira ventricosa</name>
    <dbReference type="NCBI Taxonomy" id="182803"/>
    <lineage>
        <taxon>Eukaryota</taxon>
        <taxon>Metazoa</taxon>
        <taxon>Ecdysozoa</taxon>
        <taxon>Arthropoda</taxon>
        <taxon>Chelicerata</taxon>
        <taxon>Arachnida</taxon>
        <taxon>Araneae</taxon>
        <taxon>Araneomorphae</taxon>
        <taxon>Entelegynae</taxon>
        <taxon>Araneoidea</taxon>
        <taxon>Araneidae</taxon>
        <taxon>Araneus</taxon>
    </lineage>
</organism>
<dbReference type="Proteomes" id="UP000499080">
    <property type="component" value="Unassembled WGS sequence"/>
</dbReference>
<protein>
    <submittedName>
        <fullName evidence="1">Uncharacterized protein</fullName>
    </submittedName>
</protein>
<name>A0A4Y2HX93_ARAVE</name>
<evidence type="ECO:0000313" key="2">
    <source>
        <dbReference type="Proteomes" id="UP000499080"/>
    </source>
</evidence>
<dbReference type="EMBL" id="BGPR01002231">
    <property type="protein sequence ID" value="GBM70137.1"/>
    <property type="molecule type" value="Genomic_DNA"/>
</dbReference>
<evidence type="ECO:0000313" key="1">
    <source>
        <dbReference type="EMBL" id="GBM70137.1"/>
    </source>
</evidence>
<reference evidence="1 2" key="1">
    <citation type="journal article" date="2019" name="Sci. Rep.">
        <title>Orb-weaving spider Araneus ventricosus genome elucidates the spidroin gene catalogue.</title>
        <authorList>
            <person name="Kono N."/>
            <person name="Nakamura H."/>
            <person name="Ohtoshi R."/>
            <person name="Moran D.A.P."/>
            <person name="Shinohara A."/>
            <person name="Yoshida Y."/>
            <person name="Fujiwara M."/>
            <person name="Mori M."/>
            <person name="Tomita M."/>
            <person name="Arakawa K."/>
        </authorList>
    </citation>
    <scope>NUCLEOTIDE SEQUENCE [LARGE SCALE GENOMIC DNA]</scope>
</reference>